<dbReference type="GO" id="GO:0016887">
    <property type="term" value="F:ATP hydrolysis activity"/>
    <property type="evidence" value="ECO:0007669"/>
    <property type="project" value="InterPro"/>
</dbReference>
<dbReference type="SUPFAM" id="SSF52540">
    <property type="entry name" value="P-loop containing nucleoside triphosphate hydrolases"/>
    <property type="match status" value="1"/>
</dbReference>
<feature type="compositionally biased region" description="Polar residues" evidence="13">
    <location>
        <begin position="740"/>
        <end position="753"/>
    </location>
</feature>
<dbReference type="InParanoid" id="A0A024GI91"/>
<keyword evidence="6" id="KW-0067">ATP-binding</keyword>
<comment type="caution">
    <text evidence="15">The sequence shown here is derived from an EMBL/GenBank/DDBJ whole genome shotgun (WGS) entry which is preliminary data.</text>
</comment>
<dbReference type="Gene3D" id="1.10.287.1490">
    <property type="match status" value="1"/>
</dbReference>
<evidence type="ECO:0000313" key="15">
    <source>
        <dbReference type="EMBL" id="CCI46058.1"/>
    </source>
</evidence>
<keyword evidence="5" id="KW-0498">Mitosis</keyword>
<dbReference type="STRING" id="65357.A0A024GI91"/>
<evidence type="ECO:0000256" key="8">
    <source>
        <dbReference type="ARBA" id="ARBA00023067"/>
    </source>
</evidence>
<keyword evidence="7 12" id="KW-0175">Coiled coil</keyword>
<dbReference type="OrthoDB" id="5575062at2759"/>
<evidence type="ECO:0000256" key="12">
    <source>
        <dbReference type="SAM" id="Coils"/>
    </source>
</evidence>
<evidence type="ECO:0000256" key="7">
    <source>
        <dbReference type="ARBA" id="ARBA00023054"/>
    </source>
</evidence>
<dbReference type="Pfam" id="PF02463">
    <property type="entry name" value="SMC_N"/>
    <property type="match status" value="2"/>
</dbReference>
<dbReference type="GO" id="GO:0005524">
    <property type="term" value="F:ATP binding"/>
    <property type="evidence" value="ECO:0007669"/>
    <property type="project" value="UniProtKB-KW"/>
</dbReference>
<gene>
    <name evidence="15" type="ORF">BN9_069870</name>
</gene>
<name>A0A024GI91_9STRA</name>
<dbReference type="InterPro" id="IPR003395">
    <property type="entry name" value="RecF/RecN/SMC_N"/>
</dbReference>
<feature type="region of interest" description="Disordered" evidence="13">
    <location>
        <begin position="1308"/>
        <end position="1364"/>
    </location>
</feature>
<evidence type="ECO:0000256" key="13">
    <source>
        <dbReference type="SAM" id="MobiDB-lite"/>
    </source>
</evidence>
<comment type="similarity">
    <text evidence="2">Belongs to the SMC family. SMC4 subfamily.</text>
</comment>
<comment type="subcellular location">
    <subcellularLocation>
        <location evidence="1 11">Nucleus</location>
    </subcellularLocation>
</comment>
<evidence type="ECO:0000256" key="1">
    <source>
        <dbReference type="ARBA" id="ARBA00004123"/>
    </source>
</evidence>
<dbReference type="PANTHER" id="PTHR18937">
    <property type="entry name" value="STRUCTURAL MAINTENANCE OF CHROMOSOMES SMC FAMILY MEMBER"/>
    <property type="match status" value="1"/>
</dbReference>
<dbReference type="PANTHER" id="PTHR18937:SF172">
    <property type="entry name" value="STRUCTURAL MAINTENANCE OF CHROMOSOMES PROTEIN"/>
    <property type="match status" value="1"/>
</dbReference>
<feature type="region of interest" description="Disordered" evidence="13">
    <location>
        <begin position="729"/>
        <end position="753"/>
    </location>
</feature>
<evidence type="ECO:0000256" key="10">
    <source>
        <dbReference type="ARBA" id="ARBA00023306"/>
    </source>
</evidence>
<feature type="coiled-coil region" evidence="12">
    <location>
        <begin position="924"/>
        <end position="1014"/>
    </location>
</feature>
<evidence type="ECO:0000313" key="16">
    <source>
        <dbReference type="Proteomes" id="UP000053237"/>
    </source>
</evidence>
<organism evidence="15 16">
    <name type="scientific">Albugo candida</name>
    <dbReference type="NCBI Taxonomy" id="65357"/>
    <lineage>
        <taxon>Eukaryota</taxon>
        <taxon>Sar</taxon>
        <taxon>Stramenopiles</taxon>
        <taxon>Oomycota</taxon>
        <taxon>Peronosporomycetes</taxon>
        <taxon>Albuginales</taxon>
        <taxon>Albuginaceae</taxon>
        <taxon>Albugo</taxon>
    </lineage>
</organism>
<keyword evidence="10" id="KW-0131">Cell cycle</keyword>
<dbReference type="Gene3D" id="3.30.70.1620">
    <property type="match status" value="1"/>
</dbReference>
<keyword evidence="8" id="KW-0226">DNA condensation</keyword>
<dbReference type="InterPro" id="IPR010935">
    <property type="entry name" value="SMC_hinge"/>
</dbReference>
<feature type="compositionally biased region" description="Basic and acidic residues" evidence="13">
    <location>
        <begin position="1"/>
        <end position="11"/>
    </location>
</feature>
<feature type="coiled-coil region" evidence="12">
    <location>
        <begin position="518"/>
        <end position="545"/>
    </location>
</feature>
<feature type="coiled-coil region" evidence="12">
    <location>
        <begin position="1099"/>
        <end position="1162"/>
    </location>
</feature>
<evidence type="ECO:0000256" key="6">
    <source>
        <dbReference type="ARBA" id="ARBA00022840"/>
    </source>
</evidence>
<sequence length="1364" mass="156505">MNDKQDEHVADVEMEPETPPECPSPSNVPLSSSKRLIITRMQLENFKSYAGFIEIGPFHNNFSAVVGPNGSGKSNVIDALLFVFGKRASKLRLKKISELIHRSEQFPNLETASVSVYFHEIIERDANESDESAEIIPNSEFYVTRTASRNCNSKYFVDGALSSYTKVTNLLREKGIDLDHNRFLILQGEVEQIAMMKSKGNVSTSSSSGGTSNNASEEGLLEYLEDIIGSNKYIHPIEEAWEVLEKLNDRRSQKLNRVRVSEQEKEHLKGPRTEALAYLRKERELYAKENILYQLYIHSTAVKRVECEKTMEETQTKFKAQEESIHSLRKDLEKVEEKYQSEKNECDLIVTQLDDIKTKFANLEKEDVVLREELKCSKEKMNDLQKSEKKEIKLLADLTEKHKKQEEQIPLTENELEVLQSKLKKEEGKVEKLMEVHKNETNELRHRMEELQHQMEPLQTKTNQLRSVIDTTATEIQLIQQPLERAQKALETNVTAMNVAEENATRYQSSQKSMRKRESELQKCIEEAKDDLHRFQKQEEELYHEYRIARSKAEEIGNAMSSRSSRNRMLTALLDASKPGKPLADAGLLGRLGDLGAIDSKYDVAVSTACSALNNMVVETTRGAQQCVDYLRRNNLGRATFIILQQLEYMHRQSLRAFQEPKSTPKVSRLFDLVRFQEEKYRVAFYFALRDTLVASDLDQATSIAYQGKQCRYRVVTLDGQLVELSGAMSGGGNRARSGGMSSSLPLSNASQEECNQLERNAAAAHERLCKLRDDKAALEHSLDQWCQELENIQNEIPKVTLSLQAVEKQIQDFKHQKVTLEKELERVTSSQKNVKKSVKDLETKKTSKIEALREVQEQIRVHEDQVDDIKEQILQIGGVKAQQAHVKVKEMTDKIDAKVSQLTKLRVESKSGGKHCEKLRLSLEKQRSDQSELTLKMEQLRERCAQVEEIGVKIVEEKEKLQLQVEEKQNVCRKTERNVSKMQKQVEKLTNSEIDLQNELDNTRQTLEEHVRQEKYWKSKLASVQATFILEQEQYANVFDGNDDPAGNEVLAKKVTKCLKRQERKSETDSDEETEELKETSVLQLPILTAHELASFTQEELQFDMALLTQQRDALKENVNMQALIEYQEKVQELQTRTSELEEATSNRDEKRLELERLQRKRLDDFMKGFGVITLKLKEMYQMITLGGDAELELVDSLDPFSEGVVFSVRPFKKSWKPISNLSGGEKTLASLALVFALHHYKPTPLYVMDEIDAALDYRNVSIVGNYIKERTRNAQFIIISLRNNMFELADRLVGIYKTDNTTKTVTINPKAYQQPLSPTESNEMESQNKEENGRKDGDKVKRQRTRSNKSDTTIALGDRTNR</sequence>
<dbReference type="SUPFAM" id="SSF75553">
    <property type="entry name" value="Smc hinge domain"/>
    <property type="match status" value="1"/>
</dbReference>
<protein>
    <recommendedName>
        <fullName evidence="11">Structural maintenance of chromosomes protein</fullName>
    </recommendedName>
</protein>
<dbReference type="FunCoup" id="A0A024GI91">
    <property type="interactions" value="393"/>
</dbReference>
<feature type="domain" description="SMC hinge" evidence="14">
    <location>
        <begin position="586"/>
        <end position="705"/>
    </location>
</feature>
<dbReference type="EMBL" id="CAIX01000115">
    <property type="protein sequence ID" value="CCI46058.1"/>
    <property type="molecule type" value="Genomic_DNA"/>
</dbReference>
<evidence type="ECO:0000256" key="3">
    <source>
        <dbReference type="ARBA" id="ARBA00022618"/>
    </source>
</evidence>
<dbReference type="InterPro" id="IPR036277">
    <property type="entry name" value="SMC_hinge_sf"/>
</dbReference>
<feature type="compositionally biased region" description="Polar residues" evidence="13">
    <location>
        <begin position="1316"/>
        <end position="1327"/>
    </location>
</feature>
<dbReference type="InterPro" id="IPR027417">
    <property type="entry name" value="P-loop_NTPase"/>
</dbReference>
<dbReference type="GO" id="GO:0007076">
    <property type="term" value="P:mitotic chromosome condensation"/>
    <property type="evidence" value="ECO:0007669"/>
    <property type="project" value="TreeGrafter"/>
</dbReference>
<feature type="region of interest" description="Disordered" evidence="13">
    <location>
        <begin position="1"/>
        <end position="30"/>
    </location>
</feature>
<dbReference type="InterPro" id="IPR024704">
    <property type="entry name" value="SMC"/>
</dbReference>
<keyword evidence="16" id="KW-1185">Reference proteome</keyword>
<reference evidence="15 16" key="1">
    <citation type="submission" date="2012-05" db="EMBL/GenBank/DDBJ databases">
        <title>Recombination and specialization in a pathogen metapopulation.</title>
        <authorList>
            <person name="Gardiner A."/>
            <person name="Kemen E."/>
            <person name="Schultz-Larsen T."/>
            <person name="MacLean D."/>
            <person name="Van Oosterhout C."/>
            <person name="Jones J.D.G."/>
        </authorList>
    </citation>
    <scope>NUCLEOTIDE SEQUENCE [LARGE SCALE GENOMIC DNA]</scope>
    <source>
        <strain evidence="15 16">Ac Nc2</strain>
    </source>
</reference>
<accession>A0A024GI91</accession>
<dbReference type="Gene3D" id="3.40.50.300">
    <property type="entry name" value="P-loop containing nucleotide triphosphate hydrolases"/>
    <property type="match status" value="2"/>
</dbReference>
<evidence type="ECO:0000256" key="5">
    <source>
        <dbReference type="ARBA" id="ARBA00022776"/>
    </source>
</evidence>
<evidence type="ECO:0000259" key="14">
    <source>
        <dbReference type="SMART" id="SM00968"/>
    </source>
</evidence>
<evidence type="ECO:0000256" key="11">
    <source>
        <dbReference type="PIRNR" id="PIRNR005719"/>
    </source>
</evidence>
<proteinExistence type="inferred from homology"/>
<evidence type="ECO:0000256" key="4">
    <source>
        <dbReference type="ARBA" id="ARBA00022741"/>
    </source>
</evidence>
<dbReference type="Gene3D" id="1.20.1060.20">
    <property type="match status" value="1"/>
</dbReference>
<feature type="compositionally biased region" description="Basic and acidic residues" evidence="13">
    <location>
        <begin position="1328"/>
        <end position="1342"/>
    </location>
</feature>
<dbReference type="GO" id="GO:0000796">
    <property type="term" value="C:condensin complex"/>
    <property type="evidence" value="ECO:0007669"/>
    <property type="project" value="TreeGrafter"/>
</dbReference>
<evidence type="ECO:0000256" key="9">
    <source>
        <dbReference type="ARBA" id="ARBA00023242"/>
    </source>
</evidence>
<dbReference type="SMART" id="SM00968">
    <property type="entry name" value="SMC_hinge"/>
    <property type="match status" value="1"/>
</dbReference>
<dbReference type="Pfam" id="PF06470">
    <property type="entry name" value="SMC_hinge"/>
    <property type="match status" value="1"/>
</dbReference>
<keyword evidence="4" id="KW-0547">Nucleotide-binding</keyword>
<keyword evidence="3" id="KW-0132">Cell division</keyword>
<evidence type="ECO:0000256" key="2">
    <source>
        <dbReference type="ARBA" id="ARBA00006005"/>
    </source>
</evidence>
<keyword evidence="9 11" id="KW-0539">Nucleus</keyword>
<feature type="coiled-coil region" evidence="12">
    <location>
        <begin position="311"/>
        <end position="461"/>
    </location>
</feature>
<dbReference type="PIRSF" id="PIRSF005719">
    <property type="entry name" value="SMC"/>
    <property type="match status" value="1"/>
</dbReference>
<dbReference type="GO" id="GO:0005634">
    <property type="term" value="C:nucleus"/>
    <property type="evidence" value="ECO:0007669"/>
    <property type="project" value="UniProtKB-SubCell"/>
</dbReference>
<dbReference type="GO" id="GO:0051301">
    <property type="term" value="P:cell division"/>
    <property type="evidence" value="ECO:0007669"/>
    <property type="project" value="UniProtKB-KW"/>
</dbReference>
<dbReference type="Proteomes" id="UP000053237">
    <property type="component" value="Unassembled WGS sequence"/>
</dbReference>
<dbReference type="FunFam" id="3.40.50.300:FF:000481">
    <property type="entry name" value="Structural maintenance of chromosomes 4"/>
    <property type="match status" value="1"/>
</dbReference>